<name>A0A0F8YKT5_9ZZZZ</name>
<gene>
    <name evidence="1" type="ORF">LCGC14_2807930</name>
</gene>
<evidence type="ECO:0000313" key="1">
    <source>
        <dbReference type="EMBL" id="KKK81987.1"/>
    </source>
</evidence>
<organism evidence="1">
    <name type="scientific">marine sediment metagenome</name>
    <dbReference type="NCBI Taxonomy" id="412755"/>
    <lineage>
        <taxon>unclassified sequences</taxon>
        <taxon>metagenomes</taxon>
        <taxon>ecological metagenomes</taxon>
    </lineage>
</organism>
<reference evidence="1" key="1">
    <citation type="journal article" date="2015" name="Nature">
        <title>Complex archaea that bridge the gap between prokaryotes and eukaryotes.</title>
        <authorList>
            <person name="Spang A."/>
            <person name="Saw J.H."/>
            <person name="Jorgensen S.L."/>
            <person name="Zaremba-Niedzwiedzka K."/>
            <person name="Martijn J."/>
            <person name="Lind A.E."/>
            <person name="van Eijk R."/>
            <person name="Schleper C."/>
            <person name="Guy L."/>
            <person name="Ettema T.J."/>
        </authorList>
    </citation>
    <scope>NUCLEOTIDE SEQUENCE</scope>
</reference>
<dbReference type="EMBL" id="LAZR01052876">
    <property type="protein sequence ID" value="KKK81987.1"/>
    <property type="molecule type" value="Genomic_DNA"/>
</dbReference>
<feature type="non-terminal residue" evidence="1">
    <location>
        <position position="22"/>
    </location>
</feature>
<dbReference type="AlphaFoldDB" id="A0A0F8YKT5"/>
<accession>A0A0F8YKT5</accession>
<comment type="caution">
    <text evidence="1">The sequence shown here is derived from an EMBL/GenBank/DDBJ whole genome shotgun (WGS) entry which is preliminary data.</text>
</comment>
<sequence length="22" mass="2805">MCQDCDDFYERRAREYMELAME</sequence>
<protein>
    <submittedName>
        <fullName evidence="1">Uncharacterized protein</fullName>
    </submittedName>
</protein>
<proteinExistence type="predicted"/>